<feature type="signal peptide" evidence="2">
    <location>
        <begin position="1"/>
        <end position="20"/>
    </location>
</feature>
<dbReference type="Proteomes" id="UP001237156">
    <property type="component" value="Unassembled WGS sequence"/>
</dbReference>
<protein>
    <submittedName>
        <fullName evidence="3">Copper chaperone PCu(A)C</fullName>
    </submittedName>
</protein>
<name>A0AAW6RNC9_9BURK</name>
<keyword evidence="2" id="KW-0732">Signal</keyword>
<feature type="region of interest" description="Disordered" evidence="1">
    <location>
        <begin position="150"/>
        <end position="177"/>
    </location>
</feature>
<dbReference type="PANTHER" id="PTHR36302">
    <property type="entry name" value="BLR7088 PROTEIN"/>
    <property type="match status" value="1"/>
</dbReference>
<dbReference type="SUPFAM" id="SSF110087">
    <property type="entry name" value="DR1885-like metal-binding protein"/>
    <property type="match status" value="1"/>
</dbReference>
<gene>
    <name evidence="3" type="ORF">QB898_08925</name>
</gene>
<comment type="caution">
    <text evidence="3">The sequence shown here is derived from an EMBL/GenBank/DDBJ whole genome shotgun (WGS) entry which is preliminary data.</text>
</comment>
<feature type="compositionally biased region" description="Low complexity" evidence="1">
    <location>
        <begin position="151"/>
        <end position="168"/>
    </location>
</feature>
<dbReference type="PANTHER" id="PTHR36302:SF1">
    <property type="entry name" value="COPPER CHAPERONE PCU(A)C"/>
    <property type="match status" value="1"/>
</dbReference>
<dbReference type="InterPro" id="IPR058248">
    <property type="entry name" value="Lxx211020-like"/>
</dbReference>
<feature type="chain" id="PRO_5043700745" evidence="2">
    <location>
        <begin position="21"/>
        <end position="177"/>
    </location>
</feature>
<dbReference type="AlphaFoldDB" id="A0AAW6RNC9"/>
<evidence type="ECO:0000256" key="2">
    <source>
        <dbReference type="SAM" id="SignalP"/>
    </source>
</evidence>
<evidence type="ECO:0000313" key="3">
    <source>
        <dbReference type="EMBL" id="MDG9699828.1"/>
    </source>
</evidence>
<dbReference type="RefSeq" id="WP_279524659.1">
    <property type="nucleotide sequence ID" value="NZ_JARVII010000017.1"/>
</dbReference>
<organism evidence="3 4">
    <name type="scientific">Ottowia cancrivicina</name>
    <dbReference type="NCBI Taxonomy" id="3040346"/>
    <lineage>
        <taxon>Bacteria</taxon>
        <taxon>Pseudomonadati</taxon>
        <taxon>Pseudomonadota</taxon>
        <taxon>Betaproteobacteria</taxon>
        <taxon>Burkholderiales</taxon>
        <taxon>Comamonadaceae</taxon>
        <taxon>Ottowia</taxon>
    </lineage>
</organism>
<dbReference type="Pfam" id="PF04314">
    <property type="entry name" value="PCuAC"/>
    <property type="match status" value="1"/>
</dbReference>
<dbReference type="InterPro" id="IPR007410">
    <property type="entry name" value="LpqE-like"/>
</dbReference>
<dbReference type="InterPro" id="IPR036182">
    <property type="entry name" value="PCuAC_sf"/>
</dbReference>
<keyword evidence="4" id="KW-1185">Reference proteome</keyword>
<reference evidence="3 4" key="1">
    <citation type="submission" date="2023-04" db="EMBL/GenBank/DDBJ databases">
        <title>Ottowia paracancer sp. nov., isolated from human stomach.</title>
        <authorList>
            <person name="Song Y."/>
        </authorList>
    </citation>
    <scope>NUCLEOTIDE SEQUENCE [LARGE SCALE GENOMIC DNA]</scope>
    <source>
        <strain evidence="3 4">10c7w1</strain>
    </source>
</reference>
<evidence type="ECO:0000313" key="4">
    <source>
        <dbReference type="Proteomes" id="UP001237156"/>
    </source>
</evidence>
<dbReference type="EMBL" id="JARVII010000017">
    <property type="protein sequence ID" value="MDG9699828.1"/>
    <property type="molecule type" value="Genomic_DNA"/>
</dbReference>
<sequence>MRKSYFLALAALLAASAAWAQPKGGLIDVAVERVWARATVPGQQTAGVYMTLKSAAPARLVGASSPLAERIEIHEMSLQGDVMRMHATPALPLPAGQAVALKPGGGHLMLMGLKQPLTPRADVPLTLIFEDGSGMKGSIELRVPVRALGRPDPQAAAEDESASAPESARLSPAVRAR</sequence>
<accession>A0AAW6RNC9</accession>
<evidence type="ECO:0000256" key="1">
    <source>
        <dbReference type="SAM" id="MobiDB-lite"/>
    </source>
</evidence>
<dbReference type="Gene3D" id="2.60.40.1890">
    <property type="entry name" value="PCu(A)C copper chaperone"/>
    <property type="match status" value="1"/>
</dbReference>
<proteinExistence type="predicted"/>